<organism evidence="1 2">
    <name type="scientific">Pocillopora meandrina</name>
    <dbReference type="NCBI Taxonomy" id="46732"/>
    <lineage>
        <taxon>Eukaryota</taxon>
        <taxon>Metazoa</taxon>
        <taxon>Cnidaria</taxon>
        <taxon>Anthozoa</taxon>
        <taxon>Hexacorallia</taxon>
        <taxon>Scleractinia</taxon>
        <taxon>Astrocoeniina</taxon>
        <taxon>Pocilloporidae</taxon>
        <taxon>Pocillopora</taxon>
    </lineage>
</organism>
<accession>A0AAU9XZA4</accession>
<name>A0AAU9XZA4_9CNID</name>
<keyword evidence="2" id="KW-1185">Reference proteome</keyword>
<dbReference type="AlphaFoldDB" id="A0AAU9XZA4"/>
<reference evidence="1 2" key="1">
    <citation type="submission" date="2022-05" db="EMBL/GenBank/DDBJ databases">
        <authorList>
            <consortium name="Genoscope - CEA"/>
            <person name="William W."/>
        </authorList>
    </citation>
    <scope>NUCLEOTIDE SEQUENCE [LARGE SCALE GENOMIC DNA]</scope>
</reference>
<evidence type="ECO:0000313" key="1">
    <source>
        <dbReference type="EMBL" id="CAH3163678.1"/>
    </source>
</evidence>
<protein>
    <recommendedName>
        <fullName evidence="3">Transposase</fullName>
    </recommendedName>
</protein>
<comment type="caution">
    <text evidence="1">The sequence shown here is derived from an EMBL/GenBank/DDBJ whole genome shotgun (WGS) entry which is preliminary data.</text>
</comment>
<dbReference type="EMBL" id="CALNXJ010000095">
    <property type="protein sequence ID" value="CAH3163678.1"/>
    <property type="molecule type" value="Genomic_DNA"/>
</dbReference>
<proteinExistence type="predicted"/>
<dbReference type="Proteomes" id="UP001159428">
    <property type="component" value="Unassembled WGS sequence"/>
</dbReference>
<evidence type="ECO:0008006" key="3">
    <source>
        <dbReference type="Google" id="ProtNLM"/>
    </source>
</evidence>
<evidence type="ECO:0000313" key="2">
    <source>
        <dbReference type="Proteomes" id="UP001159428"/>
    </source>
</evidence>
<sequence>MMSTTLKHLKKRVALEKISEKTKRSKITDFIAKQNNRQEFLPLLGSYIDKAHVEPLHLKKNAWHPFARVITALQTEVKTRHLTNKTKQWFHESQGSGKDSRCFSHKFIRLIKWLSCESDSRKELWAGVGNGNYGRARSKAYFLKKLSENTTYQNRWVEIFRHEYVMLIWLPQQGFQQPEAACKNVAYIPERVFSDPSYCYCGLLKACREDAKCCFCGDPIIKRIEQTVKDGKIAPQLFTIKAGQELQINRVHNVRTTYNYKQPEIYSIQSSSHYLYAYEKEKISEDIARLKSTVQALRAFILGLRPLWSIFSHIFTSPSRTADAGIRDILARFKELWPTQCFSKIEVRAVFTSSSNKKKLLTS</sequence>
<gene>
    <name evidence="1" type="ORF">PMEA_00035675</name>
</gene>